<name>A0A7X9WY73_9SPHN</name>
<gene>
    <name evidence="2" type="ORF">HHL08_18230</name>
</gene>
<evidence type="ECO:0000313" key="3">
    <source>
        <dbReference type="Proteomes" id="UP000519023"/>
    </source>
</evidence>
<evidence type="ECO:0000259" key="1">
    <source>
        <dbReference type="Pfam" id="PF10074"/>
    </source>
</evidence>
<reference evidence="2 3" key="1">
    <citation type="submission" date="2020-04" db="EMBL/GenBank/DDBJ databases">
        <title>Sphingobium sp. AR-3-1 isolated from Arctic soil.</title>
        <authorList>
            <person name="Dahal R.H."/>
            <person name="Chaudhary D.K."/>
        </authorList>
    </citation>
    <scope>NUCLEOTIDE SEQUENCE [LARGE SCALE GENOMIC DNA]</scope>
    <source>
        <strain evidence="2 3">AR-3-1</strain>
    </source>
</reference>
<dbReference type="InterPro" id="IPR018754">
    <property type="entry name" value="RovC-like_DNA-bd"/>
</dbReference>
<organism evidence="2 3">
    <name type="scientific">Sphingobium psychrophilum</name>
    <dbReference type="NCBI Taxonomy" id="2728834"/>
    <lineage>
        <taxon>Bacteria</taxon>
        <taxon>Pseudomonadati</taxon>
        <taxon>Pseudomonadota</taxon>
        <taxon>Alphaproteobacteria</taxon>
        <taxon>Sphingomonadales</taxon>
        <taxon>Sphingomonadaceae</taxon>
        <taxon>Sphingobium</taxon>
    </lineage>
</organism>
<feature type="domain" description="T6SS Transcription factor RovC-like DNA binding" evidence="1">
    <location>
        <begin position="41"/>
        <end position="148"/>
    </location>
</feature>
<keyword evidence="3" id="KW-1185">Reference proteome</keyword>
<dbReference type="RefSeq" id="WP_169574477.1">
    <property type="nucleotide sequence ID" value="NZ_JABBFV010000016.1"/>
</dbReference>
<dbReference type="AlphaFoldDB" id="A0A7X9WY73"/>
<dbReference type="Proteomes" id="UP000519023">
    <property type="component" value="Unassembled WGS sequence"/>
</dbReference>
<evidence type="ECO:0000313" key="2">
    <source>
        <dbReference type="EMBL" id="NML12057.1"/>
    </source>
</evidence>
<dbReference type="EMBL" id="JABBFV010000016">
    <property type="protein sequence ID" value="NML12057.1"/>
    <property type="molecule type" value="Genomic_DNA"/>
</dbReference>
<dbReference type="Pfam" id="PF10074">
    <property type="entry name" value="RovC_DNA-bd"/>
    <property type="match status" value="1"/>
</dbReference>
<comment type="caution">
    <text evidence="2">The sequence shown here is derived from an EMBL/GenBank/DDBJ whole genome shotgun (WGS) entry which is preliminary data.</text>
</comment>
<protein>
    <submittedName>
        <fullName evidence="2">DUF2285 domain-containing protein</fullName>
    </submittedName>
</protein>
<proteinExistence type="predicted"/>
<accession>A0A7X9WY73</accession>
<sequence length="151" mass="17175">MNIAAQHRDEEGRHLVLSTAKRRYRLNICGETTETEPLAYVLPGDAFWETRKAAVCDFHEHCHLGHVKKLPFCLAPGPSEHWRLVQWLRLLDALSGGATTRELAIELIARDTGRYSAAEWDTSSERKRIARWQRQALAMRDGGYLALLSGH</sequence>